<evidence type="ECO:0000256" key="8">
    <source>
        <dbReference type="PIRSR" id="PIRSR602401-1"/>
    </source>
</evidence>
<evidence type="ECO:0000313" key="12">
    <source>
        <dbReference type="Proteomes" id="UP000241462"/>
    </source>
</evidence>
<dbReference type="SUPFAM" id="SSF48264">
    <property type="entry name" value="Cytochrome P450"/>
    <property type="match status" value="1"/>
</dbReference>
<keyword evidence="3 8" id="KW-0349">Heme</keyword>
<dbReference type="InterPro" id="IPR002401">
    <property type="entry name" value="Cyt_P450_E_grp-I"/>
</dbReference>
<comment type="similarity">
    <text evidence="2 9">Belongs to the cytochrome P450 family.</text>
</comment>
<evidence type="ECO:0000256" key="5">
    <source>
        <dbReference type="ARBA" id="ARBA00023002"/>
    </source>
</evidence>
<keyword evidence="4 8" id="KW-0479">Metal-binding</keyword>
<dbReference type="OrthoDB" id="1103324at2759"/>
<gene>
    <name evidence="11" type="ORF">BD289DRAFT_337406</name>
</gene>
<evidence type="ECO:0000256" key="6">
    <source>
        <dbReference type="ARBA" id="ARBA00023004"/>
    </source>
</evidence>
<dbReference type="InterPro" id="IPR001128">
    <property type="entry name" value="Cyt_P450"/>
</dbReference>
<accession>A0A2T3A7A5</accession>
<proteinExistence type="inferred from homology"/>
<dbReference type="Pfam" id="PF00067">
    <property type="entry name" value="p450"/>
    <property type="match status" value="1"/>
</dbReference>
<evidence type="ECO:0000256" key="7">
    <source>
        <dbReference type="ARBA" id="ARBA00023033"/>
    </source>
</evidence>
<dbReference type="PANTHER" id="PTHR46300:SF1">
    <property type="entry name" value="P450, PUTATIVE (EUROFUNG)-RELATED"/>
    <property type="match status" value="1"/>
</dbReference>
<organism evidence="11 12">
    <name type="scientific">Coniella lustricola</name>
    <dbReference type="NCBI Taxonomy" id="2025994"/>
    <lineage>
        <taxon>Eukaryota</taxon>
        <taxon>Fungi</taxon>
        <taxon>Dikarya</taxon>
        <taxon>Ascomycota</taxon>
        <taxon>Pezizomycotina</taxon>
        <taxon>Sordariomycetes</taxon>
        <taxon>Sordariomycetidae</taxon>
        <taxon>Diaporthales</taxon>
        <taxon>Schizoparmaceae</taxon>
        <taxon>Coniella</taxon>
    </lineage>
</organism>
<comment type="cofactor">
    <cofactor evidence="1 8">
        <name>heme</name>
        <dbReference type="ChEBI" id="CHEBI:30413"/>
    </cofactor>
</comment>
<dbReference type="GO" id="GO:0005506">
    <property type="term" value="F:iron ion binding"/>
    <property type="evidence" value="ECO:0007669"/>
    <property type="project" value="InterPro"/>
</dbReference>
<dbReference type="GO" id="GO:0020037">
    <property type="term" value="F:heme binding"/>
    <property type="evidence" value="ECO:0007669"/>
    <property type="project" value="InterPro"/>
</dbReference>
<evidence type="ECO:0000256" key="1">
    <source>
        <dbReference type="ARBA" id="ARBA00001971"/>
    </source>
</evidence>
<dbReference type="GO" id="GO:0016705">
    <property type="term" value="F:oxidoreductase activity, acting on paired donors, with incorporation or reduction of molecular oxygen"/>
    <property type="evidence" value="ECO:0007669"/>
    <property type="project" value="InterPro"/>
</dbReference>
<dbReference type="AlphaFoldDB" id="A0A2T3A7A5"/>
<evidence type="ECO:0000256" key="10">
    <source>
        <dbReference type="SAM" id="MobiDB-lite"/>
    </source>
</evidence>
<evidence type="ECO:0000256" key="2">
    <source>
        <dbReference type="ARBA" id="ARBA00010617"/>
    </source>
</evidence>
<dbReference type="PANTHER" id="PTHR46300">
    <property type="entry name" value="P450, PUTATIVE (EUROFUNG)-RELATED-RELATED"/>
    <property type="match status" value="1"/>
</dbReference>
<feature type="region of interest" description="Disordered" evidence="10">
    <location>
        <begin position="202"/>
        <end position="223"/>
    </location>
</feature>
<keyword evidence="12" id="KW-1185">Reference proteome</keyword>
<dbReference type="STRING" id="2025994.A0A2T3A7A5"/>
<dbReference type="GO" id="GO:0004497">
    <property type="term" value="F:monooxygenase activity"/>
    <property type="evidence" value="ECO:0007669"/>
    <property type="project" value="UniProtKB-KW"/>
</dbReference>
<dbReference type="InterPro" id="IPR050364">
    <property type="entry name" value="Cytochrome_P450_fung"/>
</dbReference>
<keyword evidence="5 9" id="KW-0560">Oxidoreductase</keyword>
<evidence type="ECO:0000256" key="9">
    <source>
        <dbReference type="RuleBase" id="RU000461"/>
    </source>
</evidence>
<sequence>IVLINSLADKQAPLKKLLTSCASRAPSLAAGKYLSGGKRIVLQPYGADWLRHRRAFSMLLTKDKVKTQWAKALRFEALTMVERIVAASSCSSSPSPSTKTGQERPCIVDEVSRFTASSVLQIAYGLRATTPTDPVLQELETVSRNIGSAFTPGKYWADNFPLLDLIPAFCAPWKKRLTAHHEIESSLFSRLLQSVEQRLSLADASDPSAGQDGKFKLQNSPRDDRAAREEVAYLAAGLFEAGTETTAMTINTFLLAAACYPEMTRKAQDEIDQVVLNKKQSIENHWQSWGSDDSHTVPTFEDLEQMPYLAAIVRETLRLTPTGSSGVGHTPTTGRPLSCDLVAEREKRRETQRLTVAPGVTVLANIYGLHHDQEAFPDPWRFYPGRWLHRGRSHGHEPAHTSLDHTYANLSFGFGKRICPGGTLASYSLSMALCLLLWCFDF</sequence>
<dbReference type="PRINTS" id="PR00385">
    <property type="entry name" value="P450"/>
</dbReference>
<dbReference type="Proteomes" id="UP000241462">
    <property type="component" value="Unassembled WGS sequence"/>
</dbReference>
<dbReference type="Gene3D" id="1.10.630.10">
    <property type="entry name" value="Cytochrome P450"/>
    <property type="match status" value="1"/>
</dbReference>
<feature type="non-terminal residue" evidence="11">
    <location>
        <position position="442"/>
    </location>
</feature>
<name>A0A2T3A7A5_9PEZI</name>
<keyword evidence="6 8" id="KW-0408">Iron</keyword>
<evidence type="ECO:0000256" key="3">
    <source>
        <dbReference type="ARBA" id="ARBA00022617"/>
    </source>
</evidence>
<dbReference type="InterPro" id="IPR017972">
    <property type="entry name" value="Cyt_P450_CS"/>
</dbReference>
<feature type="binding site" description="axial binding residue" evidence="8">
    <location>
        <position position="419"/>
    </location>
    <ligand>
        <name>heme</name>
        <dbReference type="ChEBI" id="CHEBI:30413"/>
    </ligand>
    <ligandPart>
        <name>Fe</name>
        <dbReference type="ChEBI" id="CHEBI:18248"/>
    </ligandPart>
</feature>
<feature type="non-terminal residue" evidence="11">
    <location>
        <position position="1"/>
    </location>
</feature>
<reference evidence="11 12" key="1">
    <citation type="journal article" date="2018" name="Mycol. Prog.">
        <title>Coniella lustricola, a new species from submerged detritus.</title>
        <authorList>
            <person name="Raudabaugh D.B."/>
            <person name="Iturriaga T."/>
            <person name="Carver A."/>
            <person name="Mondo S."/>
            <person name="Pangilinan J."/>
            <person name="Lipzen A."/>
            <person name="He G."/>
            <person name="Amirebrahimi M."/>
            <person name="Grigoriev I.V."/>
            <person name="Miller A.N."/>
        </authorList>
    </citation>
    <scope>NUCLEOTIDE SEQUENCE [LARGE SCALE GENOMIC DNA]</scope>
    <source>
        <strain evidence="11 12">B22-T-1</strain>
    </source>
</reference>
<keyword evidence="7 9" id="KW-0503">Monooxygenase</keyword>
<evidence type="ECO:0000256" key="4">
    <source>
        <dbReference type="ARBA" id="ARBA00022723"/>
    </source>
</evidence>
<evidence type="ECO:0000313" key="11">
    <source>
        <dbReference type="EMBL" id="PSR84153.1"/>
    </source>
</evidence>
<protein>
    <submittedName>
        <fullName evidence="11">Cytochrome P450</fullName>
    </submittedName>
</protein>
<dbReference type="PROSITE" id="PS00086">
    <property type="entry name" value="CYTOCHROME_P450"/>
    <property type="match status" value="1"/>
</dbReference>
<dbReference type="PRINTS" id="PR00463">
    <property type="entry name" value="EP450I"/>
</dbReference>
<dbReference type="EMBL" id="KZ678447">
    <property type="protein sequence ID" value="PSR84153.1"/>
    <property type="molecule type" value="Genomic_DNA"/>
</dbReference>
<dbReference type="InParanoid" id="A0A2T3A7A5"/>
<dbReference type="InterPro" id="IPR036396">
    <property type="entry name" value="Cyt_P450_sf"/>
</dbReference>